<feature type="chain" id="PRO_5020734189" evidence="1">
    <location>
        <begin position="21"/>
        <end position="199"/>
    </location>
</feature>
<feature type="domain" description="Outer membrane protein beta-barrel" evidence="2">
    <location>
        <begin position="20"/>
        <end position="177"/>
    </location>
</feature>
<keyword evidence="4" id="KW-1185">Reference proteome</keyword>
<proteinExistence type="predicted"/>
<evidence type="ECO:0000313" key="3">
    <source>
        <dbReference type="EMBL" id="TDG37352.1"/>
    </source>
</evidence>
<dbReference type="EMBL" id="SJCY01000002">
    <property type="protein sequence ID" value="TDG37352.1"/>
    <property type="molecule type" value="Genomic_DNA"/>
</dbReference>
<evidence type="ECO:0000259" key="2">
    <source>
        <dbReference type="Pfam" id="PF13568"/>
    </source>
</evidence>
<dbReference type="Pfam" id="PF13568">
    <property type="entry name" value="OMP_b-brl_2"/>
    <property type="match status" value="1"/>
</dbReference>
<accession>A0A4R5MNJ9</accession>
<organism evidence="3 4">
    <name type="scientific">Pedobacter changchengzhani</name>
    <dbReference type="NCBI Taxonomy" id="2529274"/>
    <lineage>
        <taxon>Bacteria</taxon>
        <taxon>Pseudomonadati</taxon>
        <taxon>Bacteroidota</taxon>
        <taxon>Sphingobacteriia</taxon>
        <taxon>Sphingobacteriales</taxon>
        <taxon>Sphingobacteriaceae</taxon>
        <taxon>Pedobacter</taxon>
    </lineage>
</organism>
<dbReference type="AlphaFoldDB" id="A0A4R5MNJ9"/>
<dbReference type="Proteomes" id="UP000295668">
    <property type="component" value="Unassembled WGS sequence"/>
</dbReference>
<dbReference type="InterPro" id="IPR025665">
    <property type="entry name" value="Beta-barrel_OMP_2"/>
</dbReference>
<name>A0A4R5MNJ9_9SPHI</name>
<evidence type="ECO:0000313" key="4">
    <source>
        <dbReference type="Proteomes" id="UP000295668"/>
    </source>
</evidence>
<protein>
    <submittedName>
        <fullName evidence="3">PorT family protein</fullName>
    </submittedName>
</protein>
<sequence length="199" mass="21577">MKKIIIPVFILSMAWASSRAQSFNLGIKAGVNLAKLDADYASTENRLGYQLGLWARVGGANFYVQPEVYAGSKGSKFISFTNNGNEVKADGKVEFTTLSVPVLLGTKFGTKSYNIRLMAGPVVSFVLNDKSTFDSAYKQATDFNNYKNQAFAVQGGVGVDVGALSLDLRYEAGLSNISKSETYSQKANVFQLSVGFKIF</sequence>
<feature type="signal peptide" evidence="1">
    <location>
        <begin position="1"/>
        <end position="20"/>
    </location>
</feature>
<keyword evidence="1" id="KW-0732">Signal</keyword>
<gene>
    <name evidence="3" type="ORF">EZJ43_04335</name>
</gene>
<evidence type="ECO:0000256" key="1">
    <source>
        <dbReference type="SAM" id="SignalP"/>
    </source>
</evidence>
<dbReference type="OrthoDB" id="753334at2"/>
<comment type="caution">
    <text evidence="3">The sequence shown here is derived from an EMBL/GenBank/DDBJ whole genome shotgun (WGS) entry which is preliminary data.</text>
</comment>
<dbReference type="RefSeq" id="WP_133261445.1">
    <property type="nucleotide sequence ID" value="NZ_SJCY01000002.1"/>
</dbReference>
<reference evidence="3 4" key="1">
    <citation type="submission" date="2019-02" db="EMBL/GenBank/DDBJ databases">
        <title>Pedobacter sp. nov., a novel speices isolated from soil of pinguins habitat in Antarcitica.</title>
        <authorList>
            <person name="He R.-H."/>
        </authorList>
    </citation>
    <scope>NUCLEOTIDE SEQUENCE [LARGE SCALE GENOMIC DNA]</scope>
    <source>
        <strain evidence="3 4">E01020</strain>
    </source>
</reference>